<dbReference type="Proteomes" id="UP000281708">
    <property type="component" value="Unassembled WGS sequence"/>
</dbReference>
<evidence type="ECO:0000313" key="1">
    <source>
        <dbReference type="EMBL" id="RLV47607.1"/>
    </source>
</evidence>
<evidence type="ECO:0000313" key="2">
    <source>
        <dbReference type="Proteomes" id="UP000281708"/>
    </source>
</evidence>
<protein>
    <submittedName>
        <fullName evidence="1">Uncharacterized protein</fullName>
    </submittedName>
</protein>
<proteinExistence type="predicted"/>
<sequence length="104" mass="11328">MRSGRLAMGDFVSARRLFAHGGSAYDAAESFFYVIPTSSRLTSARVTFSPVSGGGKTTTVTTRQHEEAAQWTYYPVHVKLTPGVWRLTAVSGTDRGCFLLHLTA</sequence>
<accession>A0A3L8NYA1</accession>
<dbReference type="EMBL" id="RDBE01000010">
    <property type="protein sequence ID" value="RLV47607.1"/>
    <property type="molecule type" value="Genomic_DNA"/>
</dbReference>
<comment type="caution">
    <text evidence="1">The sequence shown here is derived from an EMBL/GenBank/DDBJ whole genome shotgun (WGS) entry which is preliminary data.</text>
</comment>
<gene>
    <name evidence="1" type="ORF">D9V37_15700</name>
</gene>
<name>A0A3L8NYA1_9ACTN</name>
<keyword evidence="2" id="KW-1185">Reference proteome</keyword>
<dbReference type="AlphaFoldDB" id="A0A3L8NYA1"/>
<reference evidence="1 2" key="1">
    <citation type="submission" date="2018-10" db="EMBL/GenBank/DDBJ databases">
        <title>Marmoricola sp. 4Q3S-7 whole genome shotgun sequence.</title>
        <authorList>
            <person name="Li F."/>
        </authorList>
    </citation>
    <scope>NUCLEOTIDE SEQUENCE [LARGE SCALE GENOMIC DNA]</scope>
    <source>
        <strain evidence="1 2">4Q3S-7</strain>
    </source>
</reference>
<organism evidence="1 2">
    <name type="scientific">Nocardioides mangrovicus</name>
    <dbReference type="NCBI Taxonomy" id="2478913"/>
    <lineage>
        <taxon>Bacteria</taxon>
        <taxon>Bacillati</taxon>
        <taxon>Actinomycetota</taxon>
        <taxon>Actinomycetes</taxon>
        <taxon>Propionibacteriales</taxon>
        <taxon>Nocardioidaceae</taxon>
        <taxon>Nocardioides</taxon>
    </lineage>
</organism>